<comment type="similarity">
    <text evidence="3">Belongs to the SRP72 family.</text>
</comment>
<dbReference type="InterPro" id="IPR011990">
    <property type="entry name" value="TPR-like_helical_dom_sf"/>
</dbReference>
<dbReference type="JaponicusDB" id="SJAG_01840">
    <property type="gene designation" value="srp72"/>
</dbReference>
<dbReference type="InterPro" id="IPR013699">
    <property type="entry name" value="Signal_recog_part_SRP72_RNA-bd"/>
</dbReference>
<dbReference type="STRING" id="402676.B6JZ18"/>
<evidence type="ECO:0000256" key="7">
    <source>
        <dbReference type="ARBA" id="ARBA00023135"/>
    </source>
</evidence>
<evidence type="ECO:0000256" key="6">
    <source>
        <dbReference type="ARBA" id="ARBA00022824"/>
    </source>
</evidence>
<dbReference type="GO" id="GO:0008312">
    <property type="term" value="F:7S RNA binding"/>
    <property type="evidence" value="ECO:0000318"/>
    <property type="project" value="GO_Central"/>
</dbReference>
<dbReference type="GO" id="GO:0005786">
    <property type="term" value="C:signal recognition particle, endoplasmic reticulum targeting"/>
    <property type="evidence" value="ECO:0000318"/>
    <property type="project" value="GO_Central"/>
</dbReference>
<feature type="compositionally biased region" description="Basic residues" evidence="9">
    <location>
        <begin position="540"/>
        <end position="551"/>
    </location>
</feature>
<dbReference type="InterPro" id="IPR026270">
    <property type="entry name" value="SRP72"/>
</dbReference>
<dbReference type="Proteomes" id="UP000001744">
    <property type="component" value="Unassembled WGS sequence"/>
</dbReference>
<dbReference type="AlphaFoldDB" id="B6JZ18"/>
<feature type="compositionally biased region" description="Basic and acidic residues" evidence="9">
    <location>
        <begin position="529"/>
        <end position="539"/>
    </location>
</feature>
<feature type="region of interest" description="Disordered" evidence="9">
    <location>
        <begin position="511"/>
        <end position="560"/>
    </location>
</feature>
<evidence type="ECO:0000259" key="10">
    <source>
        <dbReference type="Pfam" id="PF08492"/>
    </source>
</evidence>
<dbReference type="VEuPathDB" id="FungiDB:SJAG_01840"/>
<evidence type="ECO:0000313" key="13">
    <source>
        <dbReference type="Proteomes" id="UP000001744"/>
    </source>
</evidence>
<keyword evidence="8" id="KW-0687">Ribonucleoprotein</keyword>
<evidence type="ECO:0000256" key="8">
    <source>
        <dbReference type="ARBA" id="ARBA00023274"/>
    </source>
</evidence>
<evidence type="ECO:0000313" key="12">
    <source>
        <dbReference type="JaponicusDB" id="SJAG_01840"/>
    </source>
</evidence>
<dbReference type="eggNOG" id="KOG2376">
    <property type="taxonomic scope" value="Eukaryota"/>
</dbReference>
<evidence type="ECO:0000256" key="1">
    <source>
        <dbReference type="ARBA" id="ARBA00004240"/>
    </source>
</evidence>
<dbReference type="OrthoDB" id="5421607at2759"/>
<dbReference type="SUPFAM" id="SSF48452">
    <property type="entry name" value="TPR-like"/>
    <property type="match status" value="1"/>
</dbReference>
<evidence type="ECO:0000256" key="3">
    <source>
        <dbReference type="ARBA" id="ARBA00007676"/>
    </source>
</evidence>
<keyword evidence="7" id="KW-0733">Signal recognition particle</keyword>
<dbReference type="GO" id="GO:0006614">
    <property type="term" value="P:SRP-dependent cotranslational protein targeting to membrane"/>
    <property type="evidence" value="ECO:0000318"/>
    <property type="project" value="GO_Central"/>
</dbReference>
<reference evidence="11 13" key="1">
    <citation type="journal article" date="2011" name="Science">
        <title>Comparative functional genomics of the fission yeasts.</title>
        <authorList>
            <person name="Rhind N."/>
            <person name="Chen Z."/>
            <person name="Yassour M."/>
            <person name="Thompson D.A."/>
            <person name="Haas B.J."/>
            <person name="Habib N."/>
            <person name="Wapinski I."/>
            <person name="Roy S."/>
            <person name="Lin M.F."/>
            <person name="Heiman D.I."/>
            <person name="Young S.K."/>
            <person name="Furuya K."/>
            <person name="Guo Y."/>
            <person name="Pidoux A."/>
            <person name="Chen H.M."/>
            <person name="Robbertse B."/>
            <person name="Goldberg J.M."/>
            <person name="Aoki K."/>
            <person name="Bayne E.H."/>
            <person name="Berlin A.M."/>
            <person name="Desjardins C.A."/>
            <person name="Dobbs E."/>
            <person name="Dukaj L."/>
            <person name="Fan L."/>
            <person name="FitzGerald M.G."/>
            <person name="French C."/>
            <person name="Gujja S."/>
            <person name="Hansen K."/>
            <person name="Keifenheim D."/>
            <person name="Levin J.Z."/>
            <person name="Mosher R.A."/>
            <person name="Mueller C.A."/>
            <person name="Pfiffner J."/>
            <person name="Priest M."/>
            <person name="Russ C."/>
            <person name="Smialowska A."/>
            <person name="Swoboda P."/>
            <person name="Sykes S.M."/>
            <person name="Vaughn M."/>
            <person name="Vengrova S."/>
            <person name="Yoder R."/>
            <person name="Zeng Q."/>
            <person name="Allshire R."/>
            <person name="Baulcombe D."/>
            <person name="Birren B.W."/>
            <person name="Brown W."/>
            <person name="Ekwall K."/>
            <person name="Kellis M."/>
            <person name="Leatherwood J."/>
            <person name="Levin H."/>
            <person name="Margalit H."/>
            <person name="Martienssen R."/>
            <person name="Nieduszynski C.A."/>
            <person name="Spatafora J.W."/>
            <person name="Friedman N."/>
            <person name="Dalgaard J.Z."/>
            <person name="Baumann P."/>
            <person name="Niki H."/>
            <person name="Regev A."/>
            <person name="Nusbaum C."/>
        </authorList>
    </citation>
    <scope>NUCLEOTIDE SEQUENCE [LARGE SCALE GENOMIC DNA]</scope>
    <source>
        <strain evidence="13">yFS275 / FY16936</strain>
    </source>
</reference>
<evidence type="ECO:0000256" key="5">
    <source>
        <dbReference type="ARBA" id="ARBA00022490"/>
    </source>
</evidence>
<dbReference type="GeneID" id="7048023"/>
<keyword evidence="5" id="KW-0963">Cytoplasm</keyword>
<dbReference type="RefSeq" id="XP_002173079.1">
    <property type="nucleotide sequence ID" value="XM_002173043.2"/>
</dbReference>
<dbReference type="Pfam" id="PF08492">
    <property type="entry name" value="SRP72"/>
    <property type="match status" value="1"/>
</dbReference>
<evidence type="ECO:0000256" key="4">
    <source>
        <dbReference type="ARBA" id="ARBA00018350"/>
    </source>
</evidence>
<dbReference type="GO" id="GO:0005783">
    <property type="term" value="C:endoplasmic reticulum"/>
    <property type="evidence" value="ECO:0007669"/>
    <property type="project" value="UniProtKB-SubCell"/>
</dbReference>
<evidence type="ECO:0000256" key="9">
    <source>
        <dbReference type="SAM" id="MobiDB-lite"/>
    </source>
</evidence>
<name>B6JZ18_SCHJY</name>
<organism evidence="11 13">
    <name type="scientific">Schizosaccharomyces japonicus (strain yFS275 / FY16936)</name>
    <name type="common">Fission yeast</name>
    <dbReference type="NCBI Taxonomy" id="402676"/>
    <lineage>
        <taxon>Eukaryota</taxon>
        <taxon>Fungi</taxon>
        <taxon>Dikarya</taxon>
        <taxon>Ascomycota</taxon>
        <taxon>Taphrinomycotina</taxon>
        <taxon>Schizosaccharomycetes</taxon>
        <taxon>Schizosaccharomycetales</taxon>
        <taxon>Schizosaccharomycetaceae</taxon>
        <taxon>Schizosaccharomyces</taxon>
    </lineage>
</organism>
<gene>
    <name evidence="12" type="primary">srp72</name>
    <name evidence="11" type="ORF">SJAG_01840</name>
</gene>
<dbReference type="EMBL" id="KE651168">
    <property type="protein sequence ID" value="EEB06786.1"/>
    <property type="molecule type" value="Genomic_DNA"/>
</dbReference>
<dbReference type="OMA" id="NDMKVLA"/>
<dbReference type="Gene3D" id="1.25.40.10">
    <property type="entry name" value="Tetratricopeptide repeat domain"/>
    <property type="match status" value="1"/>
</dbReference>
<dbReference type="HOGENOM" id="CLU_013808_1_0_1"/>
<feature type="domain" description="Signal recognition particle SRP72 subunit RNA-binding" evidence="10">
    <location>
        <begin position="509"/>
        <end position="542"/>
    </location>
</feature>
<accession>B6JZ18</accession>
<proteinExistence type="inferred from homology"/>
<protein>
    <recommendedName>
        <fullName evidence="4">Signal recognition particle subunit SRP72</fullName>
    </recommendedName>
</protein>
<evidence type="ECO:0000313" key="11">
    <source>
        <dbReference type="EMBL" id="EEB06786.1"/>
    </source>
</evidence>
<evidence type="ECO:0000256" key="2">
    <source>
        <dbReference type="ARBA" id="ARBA00004496"/>
    </source>
</evidence>
<keyword evidence="13" id="KW-1185">Reference proteome</keyword>
<dbReference type="PANTHER" id="PTHR14094">
    <property type="entry name" value="SIGNAL RECOGNITION PARTICLE 72"/>
    <property type="match status" value="1"/>
</dbReference>
<dbReference type="PANTHER" id="PTHR14094:SF9">
    <property type="entry name" value="SIGNAL RECOGNITION PARTICLE SUBUNIT SRP72"/>
    <property type="match status" value="1"/>
</dbReference>
<sequence>MSVDEELSDVEKIVERLDGLNFGTTPKDAYDTVLKLIEEEKYKEALYSINKRFGPQDALYERAYCCYQLGKDFSFIEDQDFLDHLRAQKSYKESDFTKTLQIYDDMIRRLPSQVSDIAVNMLAAASQVDCWKLPFETNEEDHDFMYNVATRYLNLRQWDNAIELLQANIDRLKELGQDNKASIYPFLLQLMYAFLQKGETEKALQTAKEIEDESVLSTVEKVLFANNLISIDIGNPYLSYKNMHKNSVTKCFSSLLASQSVQLTRNLALLDMAVNKHRAVRSTSKKNIADSAFFETLLHKFSLRYTDPKKIIDTLIRSSMQHPTDIGLTLILVQHYISFENYKRAYAVLRRLFSALEAANSLDKRYAPGLVGLGDALEARIHRNNPHYTHLHAAARYWASQPNCEAKLLLCPRELLVCVDEKASPEVIQQGLLTLNDLIAWRGPASELVACQLAAQSHLRMSVAPSLQQHLLPIKDLLSGTDIDAIENKGVPVAGIKRAAVNVVASTNTEAKKIRKRKKPVPKNFKPNAKPDPERWIPKKDRRNVKLKTKSRNTQGSVAY</sequence>
<keyword evidence="6" id="KW-0256">Endoplasmic reticulum</keyword>
<comment type="subcellular location">
    <subcellularLocation>
        <location evidence="2">Cytoplasm</location>
    </subcellularLocation>
    <subcellularLocation>
        <location evidence="1">Endoplasmic reticulum</location>
    </subcellularLocation>
</comment>